<dbReference type="OrthoDB" id="9815229at2"/>
<feature type="domain" description="Peptidoglycan binding" evidence="3">
    <location>
        <begin position="99"/>
        <end position="161"/>
    </location>
</feature>
<dbReference type="Pfam" id="PF05838">
    <property type="entry name" value="Glyco_hydro_108"/>
    <property type="match status" value="1"/>
</dbReference>
<proteinExistence type="predicted"/>
<dbReference type="Gene3D" id="1.20.141.10">
    <property type="entry name" value="Chitosanase, subunit A, domain 1"/>
    <property type="match status" value="1"/>
</dbReference>
<evidence type="ECO:0000256" key="1">
    <source>
        <dbReference type="SAM" id="Phobius"/>
    </source>
</evidence>
<dbReference type="InterPro" id="IPR018537">
    <property type="entry name" value="Peptidoglycan-bd_3"/>
</dbReference>
<reference evidence="4 5" key="1">
    <citation type="submission" date="2018-01" db="EMBL/GenBank/DDBJ databases">
        <title>Genomic Encyclopedia of Type Strains, Phase III (KMG-III): the genomes of soil and plant-associated and newly described type strains.</title>
        <authorList>
            <person name="Whitman W."/>
        </authorList>
    </citation>
    <scope>NUCLEOTIDE SEQUENCE [LARGE SCALE GENOMIC DNA]</scope>
    <source>
        <strain evidence="4 5">1131</strain>
    </source>
</reference>
<dbReference type="Pfam" id="PF09374">
    <property type="entry name" value="PG_binding_3"/>
    <property type="match status" value="1"/>
</dbReference>
<evidence type="ECO:0000259" key="2">
    <source>
        <dbReference type="Pfam" id="PF05838"/>
    </source>
</evidence>
<organism evidence="4 5">
    <name type="scientific">Bosea psychrotolerans</name>
    <dbReference type="NCBI Taxonomy" id="1871628"/>
    <lineage>
        <taxon>Bacteria</taxon>
        <taxon>Pseudomonadati</taxon>
        <taxon>Pseudomonadota</taxon>
        <taxon>Alphaproteobacteria</taxon>
        <taxon>Hyphomicrobiales</taxon>
        <taxon>Boseaceae</taxon>
        <taxon>Bosea</taxon>
    </lineage>
</organism>
<dbReference type="InterPro" id="IPR023346">
    <property type="entry name" value="Lysozyme-like_dom_sf"/>
</dbReference>
<sequence length="284" mass="30033">MTAKNFAACMKHVLIFEGGRVDDPHDPGGRTNQGVIQRVYDGWRERNGKPRQDVYRMTVPERDAIYREGYWNQIRGDELPPGIDIVVFDGAVNSGPQQSVKWLQRALGVARIDGVVGPATLAAIDAHPDHDALVAAMCERRLAFLRALRSWARFGKGWSSRVGQVRRIGQAWAAGANDDGRGVALTGAGAKAPIENASPLPARAPADAASGAGIASGGIAGTLQSTKDSLEPLAGSSRVIDYLIVGLALLCAALVIGGLGYRWYAARRASDMADALDLPAGVAA</sequence>
<dbReference type="CDD" id="cd13926">
    <property type="entry name" value="N-acetylmuramidase_GH108"/>
    <property type="match status" value="1"/>
</dbReference>
<comment type="caution">
    <text evidence="4">The sequence shown here is derived from an EMBL/GenBank/DDBJ whole genome shotgun (WGS) entry which is preliminary data.</text>
</comment>
<keyword evidence="1" id="KW-1133">Transmembrane helix</keyword>
<evidence type="ECO:0000313" key="4">
    <source>
        <dbReference type="EMBL" id="POR52383.1"/>
    </source>
</evidence>
<keyword evidence="1" id="KW-0812">Transmembrane</keyword>
<dbReference type="SUPFAM" id="SSF53955">
    <property type="entry name" value="Lysozyme-like"/>
    <property type="match status" value="1"/>
</dbReference>
<evidence type="ECO:0000259" key="3">
    <source>
        <dbReference type="Pfam" id="PF09374"/>
    </source>
</evidence>
<dbReference type="Proteomes" id="UP000236919">
    <property type="component" value="Unassembled WGS sequence"/>
</dbReference>
<feature type="transmembrane region" description="Helical" evidence="1">
    <location>
        <begin position="242"/>
        <end position="264"/>
    </location>
</feature>
<evidence type="ECO:0000313" key="5">
    <source>
        <dbReference type="Proteomes" id="UP000236919"/>
    </source>
</evidence>
<dbReference type="EMBL" id="PQFZ01000005">
    <property type="protein sequence ID" value="POR52383.1"/>
    <property type="molecule type" value="Genomic_DNA"/>
</dbReference>
<dbReference type="RefSeq" id="WP_103718012.1">
    <property type="nucleotide sequence ID" value="NZ_PQFZ01000005.1"/>
</dbReference>
<name>A0A2S4MCB3_9HYPH</name>
<dbReference type="InterPro" id="IPR008565">
    <property type="entry name" value="TtsA-like_GH18_dom"/>
</dbReference>
<keyword evidence="5" id="KW-1185">Reference proteome</keyword>
<gene>
    <name evidence="4" type="ORF">CYD53_10548</name>
</gene>
<protein>
    <submittedName>
        <fullName evidence="4">Lysozyme family protein</fullName>
    </submittedName>
</protein>
<accession>A0A2S4MCB3</accession>
<feature type="domain" description="TtsA-like Glycoside hydrolase family 108" evidence="2">
    <location>
        <begin position="11"/>
        <end position="95"/>
    </location>
</feature>
<keyword evidence="1" id="KW-0472">Membrane</keyword>
<dbReference type="AlphaFoldDB" id="A0A2S4MCB3"/>